<dbReference type="Gene3D" id="1.10.10.10">
    <property type="entry name" value="Winged helix-like DNA-binding domain superfamily/Winged helix DNA-binding domain"/>
    <property type="match status" value="1"/>
</dbReference>
<comment type="caution">
    <text evidence="6">The sequence shown here is derived from an EMBL/GenBank/DDBJ whole genome shotgun (WGS) entry which is preliminary data.</text>
</comment>
<dbReference type="InterPro" id="IPR051081">
    <property type="entry name" value="HTH_MetalResp_TranReg"/>
</dbReference>
<sequence length="226" mass="24490">MQMSVGNSGSEPASAGPPQLDASGLKAYAHPLRLQMIRYLNDHGPATATQLARHLGESTGQTSYHLRQLARHGLVEDDPGRGTGRERWWRSRSFQVHASQLSGDPALGPAAQAVLSSVAQSRSEALDRWMAVAQQAPPEWMEAALHSQSTLRLTPEEARDLHTEVLAVLERFAELGRGREAGGHGDRVPPDAAGDDAPSGGAEPGPERVRVYVDVFPLWAERDDDR</sequence>
<dbReference type="SUPFAM" id="SSF46785">
    <property type="entry name" value="Winged helix' DNA-binding domain"/>
    <property type="match status" value="1"/>
</dbReference>
<dbReference type="AlphaFoldDB" id="A0A512D7V2"/>
<dbReference type="GO" id="GO:0003677">
    <property type="term" value="F:DNA binding"/>
    <property type="evidence" value="ECO:0007669"/>
    <property type="project" value="UniProtKB-KW"/>
</dbReference>
<dbReference type="EMBL" id="BJYY01000001">
    <property type="protein sequence ID" value="GEO32556.1"/>
    <property type="molecule type" value="Genomic_DNA"/>
</dbReference>
<dbReference type="InterPro" id="IPR036388">
    <property type="entry name" value="WH-like_DNA-bd_sf"/>
</dbReference>
<evidence type="ECO:0000313" key="6">
    <source>
        <dbReference type="EMBL" id="GEO32556.1"/>
    </source>
</evidence>
<dbReference type="InterPro" id="IPR036390">
    <property type="entry name" value="WH_DNA-bd_sf"/>
</dbReference>
<dbReference type="PANTHER" id="PTHR33154">
    <property type="entry name" value="TRANSCRIPTIONAL REGULATOR, ARSR FAMILY"/>
    <property type="match status" value="1"/>
</dbReference>
<evidence type="ECO:0000259" key="5">
    <source>
        <dbReference type="SMART" id="SM00418"/>
    </source>
</evidence>
<keyword evidence="1" id="KW-0805">Transcription regulation</keyword>
<proteinExistence type="predicted"/>
<evidence type="ECO:0000256" key="2">
    <source>
        <dbReference type="ARBA" id="ARBA00023125"/>
    </source>
</evidence>
<keyword evidence="2" id="KW-0238">DNA-binding</keyword>
<evidence type="ECO:0000256" key="3">
    <source>
        <dbReference type="ARBA" id="ARBA00023163"/>
    </source>
</evidence>
<feature type="region of interest" description="Disordered" evidence="4">
    <location>
        <begin position="178"/>
        <end position="207"/>
    </location>
</feature>
<dbReference type="OrthoDB" id="7945987at2"/>
<dbReference type="GO" id="GO:0003700">
    <property type="term" value="F:DNA-binding transcription factor activity"/>
    <property type="evidence" value="ECO:0007669"/>
    <property type="project" value="InterPro"/>
</dbReference>
<dbReference type="InterPro" id="IPR011991">
    <property type="entry name" value="ArsR-like_HTH"/>
</dbReference>
<feature type="region of interest" description="Disordered" evidence="4">
    <location>
        <begin position="1"/>
        <end position="22"/>
    </location>
</feature>
<dbReference type="CDD" id="cd00090">
    <property type="entry name" value="HTH_ARSR"/>
    <property type="match status" value="1"/>
</dbReference>
<dbReference type="Pfam" id="PF12840">
    <property type="entry name" value="HTH_20"/>
    <property type="match status" value="1"/>
</dbReference>
<protein>
    <submittedName>
        <fullName evidence="6">Transcriptional regulator</fullName>
    </submittedName>
</protein>
<dbReference type="PANTHER" id="PTHR33154:SF15">
    <property type="entry name" value="REGULATORY PROTEIN ARSR"/>
    <property type="match status" value="1"/>
</dbReference>
<feature type="compositionally biased region" description="Basic and acidic residues" evidence="4">
    <location>
        <begin position="178"/>
        <end position="189"/>
    </location>
</feature>
<dbReference type="RefSeq" id="WP_146898834.1">
    <property type="nucleotide sequence ID" value="NZ_BAAARM010000001.1"/>
</dbReference>
<evidence type="ECO:0000256" key="1">
    <source>
        <dbReference type="ARBA" id="ARBA00023015"/>
    </source>
</evidence>
<dbReference type="Proteomes" id="UP000321181">
    <property type="component" value="Unassembled WGS sequence"/>
</dbReference>
<dbReference type="SMART" id="SM00418">
    <property type="entry name" value="HTH_ARSR"/>
    <property type="match status" value="1"/>
</dbReference>
<accession>A0A512D7V2</accession>
<evidence type="ECO:0000313" key="7">
    <source>
        <dbReference type="Proteomes" id="UP000321181"/>
    </source>
</evidence>
<gene>
    <name evidence="6" type="ORF">CAE01nite_02810</name>
</gene>
<keyword evidence="3" id="KW-0804">Transcription</keyword>
<keyword evidence="7" id="KW-1185">Reference proteome</keyword>
<feature type="compositionally biased region" description="Low complexity" evidence="4">
    <location>
        <begin position="190"/>
        <end position="201"/>
    </location>
</feature>
<feature type="domain" description="HTH arsR-type" evidence="5">
    <location>
        <begin position="23"/>
        <end position="115"/>
    </location>
</feature>
<evidence type="ECO:0000256" key="4">
    <source>
        <dbReference type="SAM" id="MobiDB-lite"/>
    </source>
</evidence>
<name>A0A512D7V2_9CELL</name>
<reference evidence="6 7" key="1">
    <citation type="submission" date="2019-07" db="EMBL/GenBank/DDBJ databases">
        <title>Whole genome shotgun sequence of Cellulomonas aerilata NBRC 106308.</title>
        <authorList>
            <person name="Hosoyama A."/>
            <person name="Uohara A."/>
            <person name="Ohji S."/>
            <person name="Ichikawa N."/>
        </authorList>
    </citation>
    <scope>NUCLEOTIDE SEQUENCE [LARGE SCALE GENOMIC DNA]</scope>
    <source>
        <strain evidence="6 7">NBRC 106308</strain>
    </source>
</reference>
<feature type="compositionally biased region" description="Polar residues" evidence="4">
    <location>
        <begin position="1"/>
        <end position="11"/>
    </location>
</feature>
<organism evidence="6 7">
    <name type="scientific">Cellulomonas aerilata</name>
    <dbReference type="NCBI Taxonomy" id="515326"/>
    <lineage>
        <taxon>Bacteria</taxon>
        <taxon>Bacillati</taxon>
        <taxon>Actinomycetota</taxon>
        <taxon>Actinomycetes</taxon>
        <taxon>Micrococcales</taxon>
        <taxon>Cellulomonadaceae</taxon>
        <taxon>Cellulomonas</taxon>
    </lineage>
</organism>
<dbReference type="InterPro" id="IPR001845">
    <property type="entry name" value="HTH_ArsR_DNA-bd_dom"/>
</dbReference>